<keyword evidence="12 13" id="KW-0472">Membrane</keyword>
<dbReference type="Gene3D" id="3.40.50.1000">
    <property type="entry name" value="HAD superfamily/HAD-like"/>
    <property type="match status" value="2"/>
</dbReference>
<dbReference type="InterPro" id="IPR036163">
    <property type="entry name" value="HMA_dom_sf"/>
</dbReference>
<keyword evidence="4" id="KW-1003">Cell membrane</keyword>
<dbReference type="InterPro" id="IPR001757">
    <property type="entry name" value="P_typ_ATPase"/>
</dbReference>
<evidence type="ECO:0000256" key="4">
    <source>
        <dbReference type="ARBA" id="ARBA00022475"/>
    </source>
</evidence>
<dbReference type="PANTHER" id="PTHR43520">
    <property type="entry name" value="ATP7, ISOFORM B"/>
    <property type="match status" value="1"/>
</dbReference>
<feature type="domain" description="Putative metal-binding" evidence="15">
    <location>
        <begin position="8"/>
        <end position="62"/>
    </location>
</feature>
<evidence type="ECO:0000256" key="3">
    <source>
        <dbReference type="ARBA" id="ARBA00022448"/>
    </source>
</evidence>
<keyword evidence="11" id="KW-0406">Ion transport</keyword>
<evidence type="ECO:0000256" key="6">
    <source>
        <dbReference type="ARBA" id="ARBA00022692"/>
    </source>
</evidence>
<feature type="transmembrane region" description="Helical" evidence="13">
    <location>
        <begin position="732"/>
        <end position="749"/>
    </location>
</feature>
<evidence type="ECO:0000256" key="13">
    <source>
        <dbReference type="SAM" id="Phobius"/>
    </source>
</evidence>
<dbReference type="RefSeq" id="WP_341405584.1">
    <property type="nucleotide sequence ID" value="NZ_JBBUKT010000005.1"/>
</dbReference>
<feature type="domain" description="P-type ATPase A" evidence="14">
    <location>
        <begin position="316"/>
        <end position="400"/>
    </location>
</feature>
<dbReference type="PANTHER" id="PTHR43520:SF5">
    <property type="entry name" value="CATION-TRANSPORTING P-TYPE ATPASE-RELATED"/>
    <property type="match status" value="1"/>
</dbReference>
<evidence type="ECO:0000256" key="1">
    <source>
        <dbReference type="ARBA" id="ARBA00004651"/>
    </source>
</evidence>
<keyword evidence="7" id="KW-0479">Metal-binding</keyword>
<feature type="transmembrane region" description="Helical" evidence="13">
    <location>
        <begin position="442"/>
        <end position="465"/>
    </location>
</feature>
<evidence type="ECO:0000259" key="14">
    <source>
        <dbReference type="Pfam" id="PF00122"/>
    </source>
</evidence>
<evidence type="ECO:0000259" key="15">
    <source>
        <dbReference type="Pfam" id="PF12156"/>
    </source>
</evidence>
<dbReference type="InterPro" id="IPR018303">
    <property type="entry name" value="ATPase_P-typ_P_site"/>
</dbReference>
<dbReference type="InterPro" id="IPR023214">
    <property type="entry name" value="HAD_sf"/>
</dbReference>
<feature type="transmembrane region" description="Helical" evidence="13">
    <location>
        <begin position="175"/>
        <end position="197"/>
    </location>
</feature>
<organism evidence="16 17">
    <name type="scientific">Luteolibacter soli</name>
    <dbReference type="NCBI Taxonomy" id="3135280"/>
    <lineage>
        <taxon>Bacteria</taxon>
        <taxon>Pseudomonadati</taxon>
        <taxon>Verrucomicrobiota</taxon>
        <taxon>Verrucomicrobiia</taxon>
        <taxon>Verrucomicrobiales</taxon>
        <taxon>Verrucomicrobiaceae</taxon>
        <taxon>Luteolibacter</taxon>
    </lineage>
</organism>
<dbReference type="SUPFAM" id="SSF55008">
    <property type="entry name" value="HMA, heavy metal-associated domain"/>
    <property type="match status" value="1"/>
</dbReference>
<dbReference type="InterPro" id="IPR059000">
    <property type="entry name" value="ATPase_P-type_domA"/>
</dbReference>
<feature type="transmembrane region" description="Helical" evidence="13">
    <location>
        <begin position="242"/>
        <end position="264"/>
    </location>
</feature>
<dbReference type="PROSITE" id="PS00154">
    <property type="entry name" value="ATPASE_E1_E2"/>
    <property type="match status" value="1"/>
</dbReference>
<dbReference type="Proteomes" id="UP001371305">
    <property type="component" value="Unassembled WGS sequence"/>
</dbReference>
<dbReference type="InterPro" id="IPR021993">
    <property type="entry name" value="ATPase-cat-bd"/>
</dbReference>
<evidence type="ECO:0000256" key="12">
    <source>
        <dbReference type="ARBA" id="ARBA00023136"/>
    </source>
</evidence>
<keyword evidence="5" id="KW-0597">Phosphoprotein</keyword>
<comment type="similarity">
    <text evidence="2">Belongs to the cation transport ATPase (P-type) (TC 3.A.3) family. Type IB subfamily.</text>
</comment>
<evidence type="ECO:0000256" key="2">
    <source>
        <dbReference type="ARBA" id="ARBA00006024"/>
    </source>
</evidence>
<dbReference type="InterPro" id="IPR023298">
    <property type="entry name" value="ATPase_P-typ_TM_dom_sf"/>
</dbReference>
<accession>A0ABU9AXS0</accession>
<gene>
    <name evidence="16" type="ORF">WKV53_15030</name>
</gene>
<feature type="transmembrane region" description="Helical" evidence="13">
    <location>
        <begin position="209"/>
        <end position="230"/>
    </location>
</feature>
<reference evidence="16 17" key="1">
    <citation type="submission" date="2024-04" db="EMBL/GenBank/DDBJ databases">
        <title>Luteolibacter sp. isolated from soil.</title>
        <authorList>
            <person name="An J."/>
        </authorList>
    </citation>
    <scope>NUCLEOTIDE SEQUENCE [LARGE SCALE GENOMIC DNA]</scope>
    <source>
        <strain evidence="16 17">Y139</strain>
    </source>
</reference>
<evidence type="ECO:0000256" key="10">
    <source>
        <dbReference type="ARBA" id="ARBA00022989"/>
    </source>
</evidence>
<dbReference type="InterPro" id="IPR023299">
    <property type="entry name" value="ATPase_P-typ_cyto_dom_N"/>
</dbReference>
<evidence type="ECO:0000256" key="7">
    <source>
        <dbReference type="ARBA" id="ARBA00022723"/>
    </source>
</evidence>
<keyword evidence="3" id="KW-0813">Transport</keyword>
<evidence type="ECO:0000256" key="11">
    <source>
        <dbReference type="ARBA" id="ARBA00023065"/>
    </source>
</evidence>
<evidence type="ECO:0000313" key="17">
    <source>
        <dbReference type="Proteomes" id="UP001371305"/>
    </source>
</evidence>
<keyword evidence="9" id="KW-1278">Translocase</keyword>
<dbReference type="Pfam" id="PF00122">
    <property type="entry name" value="E1-E2_ATPase"/>
    <property type="match status" value="1"/>
</dbReference>
<dbReference type="Gene3D" id="2.70.150.10">
    <property type="entry name" value="Calcium-transporting ATPase, cytoplasmic transduction domain A"/>
    <property type="match status" value="1"/>
</dbReference>
<keyword evidence="17" id="KW-1185">Reference proteome</keyword>
<evidence type="ECO:0000256" key="9">
    <source>
        <dbReference type="ARBA" id="ARBA00022967"/>
    </source>
</evidence>
<dbReference type="SUPFAM" id="SSF81665">
    <property type="entry name" value="Calcium ATPase, transmembrane domain M"/>
    <property type="match status" value="1"/>
</dbReference>
<proteinExistence type="inferred from homology"/>
<evidence type="ECO:0000256" key="8">
    <source>
        <dbReference type="ARBA" id="ARBA00022842"/>
    </source>
</evidence>
<dbReference type="NCBIfam" id="TIGR01494">
    <property type="entry name" value="ATPase_P-type"/>
    <property type="match status" value="1"/>
</dbReference>
<name>A0ABU9AXS0_9BACT</name>
<dbReference type="SUPFAM" id="SSF56784">
    <property type="entry name" value="HAD-like"/>
    <property type="match status" value="1"/>
</dbReference>
<comment type="subcellular location">
    <subcellularLocation>
        <location evidence="1">Cell membrane</location>
        <topology evidence="1">Multi-pass membrane protein</topology>
    </subcellularLocation>
</comment>
<dbReference type="Pfam" id="PF00702">
    <property type="entry name" value="Hydrolase"/>
    <property type="match status" value="1"/>
</dbReference>
<dbReference type="EMBL" id="JBBUKT010000005">
    <property type="protein sequence ID" value="MEK7951827.1"/>
    <property type="molecule type" value="Genomic_DNA"/>
</dbReference>
<protein>
    <submittedName>
        <fullName evidence="16">Heavy metal translocating P-type ATPase metal-binding domain-containing protein</fullName>
    </submittedName>
</protein>
<keyword evidence="8" id="KW-0460">Magnesium</keyword>
<comment type="caution">
    <text evidence="16">The sequence shown here is derived from an EMBL/GenBank/DDBJ whole genome shotgun (WGS) entry which is preliminary data.</text>
</comment>
<dbReference type="InterPro" id="IPR008250">
    <property type="entry name" value="ATPase_P-typ_transduc_dom_A_sf"/>
</dbReference>
<evidence type="ECO:0000313" key="16">
    <source>
        <dbReference type="EMBL" id="MEK7951827.1"/>
    </source>
</evidence>
<keyword evidence="6 13" id="KW-0812">Transmembrane</keyword>
<sequence length="813" mass="86955">MSTGACVCEHCGTAFTPSRSRVEAGAREERFCCRGCEFVAALIHEQGFDRYYDLKQDAATAPVRSRPFEEHDFGWLGPLVAAAESGSNNGTAAELDCAVEGISCIGCVWLIDRLFERHAGAIRAAANPANGRLHLEWQRGACDVTAYLKELATFGYVAAPVVAGSRESSPERRGLAGRMGLCGAFALNAMGFSLPTYLGMPADFEFAGLFRLIAFTSATLAMLVGGGYFVSRAWRALKVGALHIDLPIALGLIAAYLGSIAGWVVGQEKLLYFDFVATFVFLMLVGRYVQTAAVEKNRLRLVRRSPLPEAVRSGDKMVAIGELEPGTAFELEPGKALPVSACLSDGMAEVSLEWIHGEADPVTVLPGARLPAGAILLGRQAVTVTADETWADSLISKLIADATGDRGSPVFQRLLRIYLGVVLVIGVAVFAVWAMGGDVSTGLQAMISVFVVSCPCALGVAVPLADEWAAARLSRGGAFVRRASLWPRLRRVKHVIFDKTGTLTLERPLLENPGAVDALDDHAALALARLTRGSLHPVSRTLLESLGNRGQRLLEVLGPIEVEEIPGQGVRLGAEDGEWFLGKGEQGTELRHDGVLVAAFTFRDSLRPGAAEALRHLEKRGLSIHILSGDSPLKVTRLAHALGIPYDQALGGLSPEEKCRRVKALDRQDTLYVGDGANDSLAFDVAFVTGTPVVDRSLLESKADFYALGSGLAYLAEAFAAADGRARGVRRAFAFALSYNLAVVALSATAHMSPLLAAVLMPLSSVVSILLVASGKMQRVELSKPTDYGRHVIPKEVRTRHEPRDQAVRSHSA</sequence>
<feature type="transmembrane region" description="Helical" evidence="13">
    <location>
        <begin position="270"/>
        <end position="289"/>
    </location>
</feature>
<feature type="transmembrane region" description="Helical" evidence="13">
    <location>
        <begin position="415"/>
        <end position="436"/>
    </location>
</feature>
<evidence type="ECO:0000256" key="5">
    <source>
        <dbReference type="ARBA" id="ARBA00022553"/>
    </source>
</evidence>
<dbReference type="InterPro" id="IPR036412">
    <property type="entry name" value="HAD-like_sf"/>
</dbReference>
<dbReference type="Gene3D" id="3.40.1110.10">
    <property type="entry name" value="Calcium-transporting ATPase, cytoplasmic domain N"/>
    <property type="match status" value="1"/>
</dbReference>
<dbReference type="SUPFAM" id="SSF81653">
    <property type="entry name" value="Calcium ATPase, transduction domain A"/>
    <property type="match status" value="1"/>
</dbReference>
<dbReference type="Pfam" id="PF12156">
    <property type="entry name" value="ATPase-cat_bd"/>
    <property type="match status" value="1"/>
</dbReference>
<feature type="transmembrane region" description="Helical" evidence="13">
    <location>
        <begin position="755"/>
        <end position="774"/>
    </location>
</feature>
<keyword evidence="10 13" id="KW-1133">Transmembrane helix</keyword>